<reference evidence="9" key="1">
    <citation type="journal article" date="2016" name="Sci. Rep.">
        <title>Molecular characterization of firefly nuptial gifts: a multi-omics approach sheds light on postcopulatory sexual selection.</title>
        <authorList>
            <person name="Al-Wathiqui N."/>
            <person name="Fallon T.R."/>
            <person name="South A."/>
            <person name="Weng J.K."/>
            <person name="Lewis S.M."/>
        </authorList>
    </citation>
    <scope>NUCLEOTIDE SEQUENCE</scope>
</reference>
<evidence type="ECO:0000256" key="4">
    <source>
        <dbReference type="ARBA" id="ARBA00023284"/>
    </source>
</evidence>
<evidence type="ECO:0000256" key="3">
    <source>
        <dbReference type="ARBA" id="ARBA00023157"/>
    </source>
</evidence>
<dbReference type="SUPFAM" id="SSF52833">
    <property type="entry name" value="Thioredoxin-like"/>
    <property type="match status" value="1"/>
</dbReference>
<dbReference type="PANTHER" id="PTHR46115">
    <property type="entry name" value="THIOREDOXIN-LIKE PROTEIN 1"/>
    <property type="match status" value="1"/>
</dbReference>
<dbReference type="OrthoDB" id="2121326at2759"/>
<evidence type="ECO:0000313" key="10">
    <source>
        <dbReference type="EMBL" id="KAB0791428.1"/>
    </source>
</evidence>
<feature type="site" description="Contributes to redox potential value" evidence="6">
    <location>
        <position position="34"/>
    </location>
</feature>
<dbReference type="Gene3D" id="3.40.30.10">
    <property type="entry name" value="Glutaredoxin"/>
    <property type="match status" value="1"/>
</dbReference>
<evidence type="ECO:0000313" key="11">
    <source>
        <dbReference type="Proteomes" id="UP000327044"/>
    </source>
</evidence>
<dbReference type="EMBL" id="GEZM01047826">
    <property type="protein sequence ID" value="JAV76730.1"/>
    <property type="molecule type" value="Transcribed_RNA"/>
</dbReference>
<comment type="similarity">
    <text evidence="5">Belongs to the thioredoxin family.</text>
</comment>
<dbReference type="InterPro" id="IPR017937">
    <property type="entry name" value="Thioredoxin_CS"/>
</dbReference>
<keyword evidence="4 7" id="KW-0676">Redox-active center</keyword>
<dbReference type="GO" id="GO:0015035">
    <property type="term" value="F:protein-disulfide reductase activity"/>
    <property type="evidence" value="ECO:0007669"/>
    <property type="project" value="InterPro"/>
</dbReference>
<dbReference type="FunFam" id="3.40.30.10:FF:000001">
    <property type="entry name" value="Thioredoxin"/>
    <property type="match status" value="1"/>
</dbReference>
<evidence type="ECO:0000256" key="6">
    <source>
        <dbReference type="PIRSR" id="PIRSR000077-1"/>
    </source>
</evidence>
<dbReference type="PIRSF" id="PIRSF000077">
    <property type="entry name" value="Thioredoxin"/>
    <property type="match status" value="1"/>
</dbReference>
<gene>
    <name evidence="10" type="ORF">PPYR_03228</name>
</gene>
<keyword evidence="11" id="KW-1185">Reference proteome</keyword>
<keyword evidence="2" id="KW-0249">Electron transport</keyword>
<evidence type="ECO:0000256" key="5">
    <source>
        <dbReference type="PIRNR" id="PIRNR000077"/>
    </source>
</evidence>
<organism evidence="9">
    <name type="scientific">Photinus pyralis</name>
    <name type="common">Common eastern firefly</name>
    <name type="synonym">Lampyris pyralis</name>
    <dbReference type="NCBI Taxonomy" id="7054"/>
    <lineage>
        <taxon>Eukaryota</taxon>
        <taxon>Metazoa</taxon>
        <taxon>Ecdysozoa</taxon>
        <taxon>Arthropoda</taxon>
        <taxon>Hexapoda</taxon>
        <taxon>Insecta</taxon>
        <taxon>Pterygota</taxon>
        <taxon>Neoptera</taxon>
        <taxon>Endopterygota</taxon>
        <taxon>Coleoptera</taxon>
        <taxon>Polyphaga</taxon>
        <taxon>Elateriformia</taxon>
        <taxon>Elateroidea</taxon>
        <taxon>Lampyridae</taxon>
        <taxon>Lampyrinae</taxon>
        <taxon>Photinus</taxon>
    </lineage>
</organism>
<reference evidence="10 11" key="2">
    <citation type="journal article" date="2018" name="Elife">
        <title>Firefly genomes illuminate parallel origins of bioluminescence in beetles.</title>
        <authorList>
            <person name="Fallon T.R."/>
            <person name="Lower S.E."/>
            <person name="Chang C.H."/>
            <person name="Bessho-Uehara M."/>
            <person name="Martin G.J."/>
            <person name="Bewick A.J."/>
            <person name="Behringer M."/>
            <person name="Debat H.J."/>
            <person name="Wong I."/>
            <person name="Day J.C."/>
            <person name="Suvorov A."/>
            <person name="Silva C.J."/>
            <person name="Stanger-Hall K.F."/>
            <person name="Hall D.W."/>
            <person name="Schmitz R.J."/>
            <person name="Nelson D.R."/>
            <person name="Lewis S.M."/>
            <person name="Shigenobu S."/>
            <person name="Bybee S.M."/>
            <person name="Larracuente A.M."/>
            <person name="Oba Y."/>
            <person name="Weng J.K."/>
        </authorList>
    </citation>
    <scope>NUCLEOTIDE SEQUENCE [LARGE SCALE GENOMIC DNA]</scope>
    <source>
        <strain evidence="10">1611_PpyrPB1</strain>
        <tissue evidence="10">Whole body</tissue>
    </source>
</reference>
<dbReference type="AlphaFoldDB" id="A0A1Y1LWM6"/>
<dbReference type="NCBIfam" id="TIGR01068">
    <property type="entry name" value="thioredoxin"/>
    <property type="match status" value="1"/>
</dbReference>
<evidence type="ECO:0000313" key="9">
    <source>
        <dbReference type="EMBL" id="JAV76730.1"/>
    </source>
</evidence>
<dbReference type="EMBL" id="VVIM01000011">
    <property type="protein sequence ID" value="KAB0791428.1"/>
    <property type="molecule type" value="Genomic_DNA"/>
</dbReference>
<dbReference type="InterPro" id="IPR036249">
    <property type="entry name" value="Thioredoxin-like_sf"/>
</dbReference>
<dbReference type="PROSITE" id="PS00194">
    <property type="entry name" value="THIOREDOXIN_1"/>
    <property type="match status" value="1"/>
</dbReference>
<accession>A0A1Y1LWM6</accession>
<evidence type="ECO:0000256" key="7">
    <source>
        <dbReference type="PIRSR" id="PIRSR000077-4"/>
    </source>
</evidence>
<evidence type="ECO:0000259" key="8">
    <source>
        <dbReference type="PROSITE" id="PS51352"/>
    </source>
</evidence>
<feature type="site" description="Deprotonates C-terminal active site Cys" evidence="6">
    <location>
        <position position="26"/>
    </location>
</feature>
<sequence>MSVHITSMDDFNTKLKDAGDTLVIVDFFATWCGPCKMIAPKLEELANELGQAILVLKVDVDECEDIATEYNISSMPTFIFFKNGKVIQQFSGANFDKLKSMTLENK</sequence>
<keyword evidence="3 7" id="KW-1015">Disulfide bond</keyword>
<dbReference type="PRINTS" id="PR00421">
    <property type="entry name" value="THIOREDOXIN"/>
</dbReference>
<dbReference type="InterPro" id="IPR005746">
    <property type="entry name" value="Thioredoxin"/>
</dbReference>
<dbReference type="Proteomes" id="UP000327044">
    <property type="component" value="Unassembled WGS sequence"/>
</dbReference>
<dbReference type="InterPro" id="IPR013766">
    <property type="entry name" value="Thioredoxin_domain"/>
</dbReference>
<feature type="site" description="Contributes to redox potential value" evidence="6">
    <location>
        <position position="33"/>
    </location>
</feature>
<dbReference type="CDD" id="cd02947">
    <property type="entry name" value="TRX_family"/>
    <property type="match status" value="1"/>
</dbReference>
<reference evidence="10" key="3">
    <citation type="submission" date="2019-08" db="EMBL/GenBank/DDBJ databases">
        <authorList>
            <consortium name="Photinus pyralis genome working group"/>
            <person name="Fallon T.R."/>
            <person name="Sander Lower S.E."/>
            <person name="Weng J.-K."/>
        </authorList>
    </citation>
    <scope>NUCLEOTIDE SEQUENCE</scope>
    <source>
        <strain evidence="10">1611_PpyrPB1</strain>
        <tissue evidence="10">Whole body</tissue>
    </source>
</reference>
<dbReference type="Pfam" id="PF00085">
    <property type="entry name" value="Thioredoxin"/>
    <property type="match status" value="1"/>
</dbReference>
<evidence type="ECO:0000256" key="1">
    <source>
        <dbReference type="ARBA" id="ARBA00022448"/>
    </source>
</evidence>
<keyword evidence="1" id="KW-0813">Transport</keyword>
<feature type="disulfide bond" description="Redox-active" evidence="7">
    <location>
        <begin position="32"/>
        <end position="35"/>
    </location>
</feature>
<dbReference type="PROSITE" id="PS51352">
    <property type="entry name" value="THIOREDOXIN_2"/>
    <property type="match status" value="1"/>
</dbReference>
<feature type="domain" description="Thioredoxin" evidence="8">
    <location>
        <begin position="1"/>
        <end position="106"/>
    </location>
</feature>
<evidence type="ECO:0000256" key="2">
    <source>
        <dbReference type="ARBA" id="ARBA00022982"/>
    </source>
</evidence>
<dbReference type="InParanoid" id="A0A1Y1LWM6"/>
<protein>
    <recommendedName>
        <fullName evidence="5">Thioredoxin</fullName>
    </recommendedName>
</protein>
<feature type="active site" description="Nucleophile" evidence="6">
    <location>
        <position position="35"/>
    </location>
</feature>
<feature type="active site" description="Nucleophile" evidence="6">
    <location>
        <position position="32"/>
    </location>
</feature>
<dbReference type="FunCoup" id="A0A1Y1LWM6">
    <property type="interactions" value="981"/>
</dbReference>
<name>A0A1Y1LWM6_PHOPY</name>
<proteinExistence type="inferred from homology"/>